<dbReference type="SUPFAM" id="SSF46689">
    <property type="entry name" value="Homeodomain-like"/>
    <property type="match status" value="2"/>
</dbReference>
<dbReference type="InterPro" id="IPR018060">
    <property type="entry name" value="HTH_AraC"/>
</dbReference>
<proteinExistence type="predicted"/>
<dbReference type="PANTHER" id="PTHR43280:SF2">
    <property type="entry name" value="HTH-TYPE TRANSCRIPTIONAL REGULATOR EXSA"/>
    <property type="match status" value="1"/>
</dbReference>
<evidence type="ECO:0000256" key="4">
    <source>
        <dbReference type="ARBA" id="ARBA00023163"/>
    </source>
</evidence>
<dbReference type="Proteomes" id="UP000094869">
    <property type="component" value="Unassembled WGS sequence"/>
</dbReference>
<evidence type="ECO:0000313" key="9">
    <source>
        <dbReference type="EMBL" id="ODR49884.1"/>
    </source>
</evidence>
<evidence type="ECO:0000259" key="8">
    <source>
        <dbReference type="PROSITE" id="PS50110"/>
    </source>
</evidence>
<keyword evidence="3" id="KW-0238">DNA-binding</keyword>
<dbReference type="PANTHER" id="PTHR43280">
    <property type="entry name" value="ARAC-FAMILY TRANSCRIPTIONAL REGULATOR"/>
    <property type="match status" value="1"/>
</dbReference>
<evidence type="ECO:0000256" key="2">
    <source>
        <dbReference type="ARBA" id="ARBA00023015"/>
    </source>
</evidence>
<reference evidence="9 10" key="1">
    <citation type="submission" date="2016-08" db="EMBL/GenBank/DDBJ databases">
        <title>Characterization of Isolates of Eisenbergiella tayi Derived from Blood Cultures, Using Whole Genome Sequencing.</title>
        <authorList>
            <person name="Bernier A.-M."/>
            <person name="Burdz T."/>
            <person name="Wiebe D."/>
            <person name="Bernard K."/>
        </authorList>
    </citation>
    <scope>NUCLEOTIDE SEQUENCE [LARGE SCALE GENOMIC DNA]</scope>
    <source>
        <strain evidence="9 10">NML120146</strain>
    </source>
</reference>
<dbReference type="PROSITE" id="PS01124">
    <property type="entry name" value="HTH_ARAC_FAMILY_2"/>
    <property type="match status" value="1"/>
</dbReference>
<dbReference type="SMART" id="SM00448">
    <property type="entry name" value="REC"/>
    <property type="match status" value="1"/>
</dbReference>
<dbReference type="SMART" id="SM00342">
    <property type="entry name" value="HTH_ARAC"/>
    <property type="match status" value="1"/>
</dbReference>
<organism evidence="9 10">
    <name type="scientific">Eisenbergiella tayi</name>
    <dbReference type="NCBI Taxonomy" id="1432052"/>
    <lineage>
        <taxon>Bacteria</taxon>
        <taxon>Bacillati</taxon>
        <taxon>Bacillota</taxon>
        <taxon>Clostridia</taxon>
        <taxon>Lachnospirales</taxon>
        <taxon>Lachnospiraceae</taxon>
        <taxon>Eisenbergiella</taxon>
    </lineage>
</organism>
<dbReference type="InterPro" id="IPR001789">
    <property type="entry name" value="Sig_transdc_resp-reg_receiver"/>
</dbReference>
<dbReference type="Gene3D" id="3.40.50.2300">
    <property type="match status" value="1"/>
</dbReference>
<feature type="domain" description="Response regulatory" evidence="8">
    <location>
        <begin position="4"/>
        <end position="122"/>
    </location>
</feature>
<evidence type="ECO:0000256" key="1">
    <source>
        <dbReference type="ARBA" id="ARBA00018672"/>
    </source>
</evidence>
<comment type="function">
    <text evidence="5">May play the central regulatory role in sporulation. It may be an element of the effector pathway responsible for the activation of sporulation genes in response to nutritional stress. Spo0A may act in concert with spo0H (a sigma factor) to control the expression of some genes that are critical to the sporulation process.</text>
</comment>
<accession>A0ABX3AAP6</accession>
<comment type="caution">
    <text evidence="9">The sequence shown here is derived from an EMBL/GenBank/DDBJ whole genome shotgun (WGS) entry which is preliminary data.</text>
</comment>
<dbReference type="InterPro" id="IPR009057">
    <property type="entry name" value="Homeodomain-like_sf"/>
</dbReference>
<evidence type="ECO:0000256" key="5">
    <source>
        <dbReference type="ARBA" id="ARBA00024867"/>
    </source>
</evidence>
<dbReference type="Pfam" id="PF00072">
    <property type="entry name" value="Response_reg"/>
    <property type="match status" value="1"/>
</dbReference>
<keyword evidence="2" id="KW-0805">Transcription regulation</keyword>
<evidence type="ECO:0000256" key="6">
    <source>
        <dbReference type="PROSITE-ProRule" id="PRU00169"/>
    </source>
</evidence>
<keyword evidence="6" id="KW-0597">Phosphoprotein</keyword>
<feature type="modified residue" description="4-aspartylphosphate" evidence="6">
    <location>
        <position position="57"/>
    </location>
</feature>
<evidence type="ECO:0000256" key="3">
    <source>
        <dbReference type="ARBA" id="ARBA00023125"/>
    </source>
</evidence>
<dbReference type="SUPFAM" id="SSF52172">
    <property type="entry name" value="CheY-like"/>
    <property type="match status" value="1"/>
</dbReference>
<name>A0ABX3AAP6_9FIRM</name>
<dbReference type="PROSITE" id="PS50110">
    <property type="entry name" value="RESPONSE_REGULATORY"/>
    <property type="match status" value="1"/>
</dbReference>
<dbReference type="InterPro" id="IPR011006">
    <property type="entry name" value="CheY-like_superfamily"/>
</dbReference>
<sequence>MPYKMLIAEDEQEEYELVLYLLNKLKLDSSLQIYHAENGKQALKILEETPIELLLTDIEMPFANGLEIAAKARARNPYLPIVFFSCYDNFSYIKTALSVQANNYLLKPLNPEEFETTMLHTLDLLKQAELQKKHADSRIQALKNHYLYLKLNRMPCENLPEMGGADFADDYTLLLLLHFEESFFDCEPSVSEGFINFLRQILPFSFDFVNLNPSQSVLLFRDETGSHMEQEQLAGICRQIHEKILETYQIHCYFAISTPLSECDDLPNAYEDACDLLETRFFCQDRYVFHKQPQKELFSENYDLCSEILVSARTDVESGDLEQLTKDILRLNEIFEQSRNYSHIYARYTYSSLIQILYRNLDSTDMPDDIERIFSCSFIHEIEEIVFAVLARLQTEQHAASPSRKHVIQLAKQYIHKHYREQISLNDLAGAVYLNPSYLSTVFKMETGSSINKYIKAVRMEKAKQILTQTNIRVSDAGAAVGYSNTSYFIRSFHEYFGETPDKMRQK</sequence>
<keyword evidence="4" id="KW-0804">Transcription</keyword>
<protein>
    <recommendedName>
        <fullName evidence="1">Stage 0 sporulation protein A homolog</fullName>
    </recommendedName>
</protein>
<gene>
    <name evidence="9" type="ORF">BEI63_22440</name>
</gene>
<feature type="domain" description="HTH araC/xylS-type" evidence="7">
    <location>
        <begin position="409"/>
        <end position="507"/>
    </location>
</feature>
<evidence type="ECO:0000259" key="7">
    <source>
        <dbReference type="PROSITE" id="PS01124"/>
    </source>
</evidence>
<dbReference type="Pfam" id="PF12833">
    <property type="entry name" value="HTH_18"/>
    <property type="match status" value="1"/>
</dbReference>
<dbReference type="Gene3D" id="1.10.10.60">
    <property type="entry name" value="Homeodomain-like"/>
    <property type="match status" value="2"/>
</dbReference>
<keyword evidence="10" id="KW-1185">Reference proteome</keyword>
<dbReference type="CDD" id="cd17536">
    <property type="entry name" value="REC_YesN-like"/>
    <property type="match status" value="1"/>
</dbReference>
<dbReference type="EMBL" id="MEHD01000036">
    <property type="protein sequence ID" value="ODR49884.1"/>
    <property type="molecule type" value="Genomic_DNA"/>
</dbReference>
<evidence type="ECO:0000313" key="10">
    <source>
        <dbReference type="Proteomes" id="UP000094869"/>
    </source>
</evidence>
<dbReference type="RefSeq" id="WP_044966847.1">
    <property type="nucleotide sequence ID" value="NZ_BAABXS010000001.1"/>
</dbReference>